<dbReference type="RefSeq" id="WP_015005908.1">
    <property type="nucleotide sequence ID" value="NZ_FQZJ01000004.1"/>
</dbReference>
<keyword evidence="3" id="KW-1185">Reference proteome</keyword>
<evidence type="ECO:0000313" key="3">
    <source>
        <dbReference type="Proteomes" id="UP000015462"/>
    </source>
</evidence>
<accession>A0AB33Z0C6</accession>
<comment type="caution">
    <text evidence="2">The sequence shown here is derived from an EMBL/GenBank/DDBJ whole genome shotgun (WGS) entry which is preliminary data.</text>
</comment>
<dbReference type="PIRSF" id="PIRSF036382">
    <property type="entry name" value="RR_antiterm"/>
    <property type="match status" value="1"/>
</dbReference>
<dbReference type="SMART" id="SM01012">
    <property type="entry name" value="ANTAR"/>
    <property type="match status" value="1"/>
</dbReference>
<dbReference type="Gene3D" id="3.40.50.2300">
    <property type="match status" value="1"/>
</dbReference>
<dbReference type="InterPro" id="IPR036388">
    <property type="entry name" value="WH-like_DNA-bd_sf"/>
</dbReference>
<evidence type="ECO:0000313" key="2">
    <source>
        <dbReference type="EMBL" id="EPD12707.1"/>
    </source>
</evidence>
<dbReference type="GO" id="GO:0003723">
    <property type="term" value="F:RNA binding"/>
    <property type="evidence" value="ECO:0007669"/>
    <property type="project" value="InterPro"/>
</dbReference>
<sequence length="192" mass="21530">MKPRILLFNTTADDLLDVQGHLSDSIYEVTAVTSQLSDISRAALTGSIDIVMAVTEKRFDQLFSCIQQINVQNPIPVIVFTYEDSRDVIQAAIKVGVSAYIVDGLQAKRIVSIIDTACFRFNEQQLIKEELERTKNTLSERKIIDKAKGIIMQRSKISENEAYKAMRKMAMNKNIKMVDLAESIISASEILA</sequence>
<feature type="domain" description="ANTAR" evidence="1">
    <location>
        <begin position="124"/>
        <end position="185"/>
    </location>
</feature>
<evidence type="ECO:0000259" key="1">
    <source>
        <dbReference type="PROSITE" id="PS50921"/>
    </source>
</evidence>
<reference evidence="2 3" key="1">
    <citation type="journal article" date="2013" name="Genome Announc.">
        <title>Genome Sequence of the Pyrene- and Fluoranthene-Degrading Bacterium Cycloclasticus sp. Strain PY97M.</title>
        <authorList>
            <person name="Cui Z."/>
            <person name="Xu G."/>
            <person name="Li Q."/>
            <person name="Gao W."/>
            <person name="Zheng L."/>
        </authorList>
    </citation>
    <scope>NUCLEOTIDE SEQUENCE [LARGE SCALE GENOMIC DNA]</scope>
    <source>
        <strain evidence="2 3">PY97M</strain>
    </source>
</reference>
<dbReference type="AlphaFoldDB" id="A0AB33Z0C6"/>
<dbReference type="InterPro" id="IPR011006">
    <property type="entry name" value="CheY-like_superfamily"/>
</dbReference>
<dbReference type="SUPFAM" id="SSF52172">
    <property type="entry name" value="CheY-like"/>
    <property type="match status" value="1"/>
</dbReference>
<dbReference type="InterPro" id="IPR008327">
    <property type="entry name" value="Sig_transdc_resp-reg_antiterm"/>
</dbReference>
<organism evidence="2 3">
    <name type="scientific">Cycloclasticus pugetii</name>
    <dbReference type="NCBI Taxonomy" id="34068"/>
    <lineage>
        <taxon>Bacteria</taxon>
        <taxon>Pseudomonadati</taxon>
        <taxon>Pseudomonadota</taxon>
        <taxon>Gammaproteobacteria</taxon>
        <taxon>Thiotrichales</taxon>
        <taxon>Piscirickettsiaceae</taxon>
        <taxon>Cycloclasticus</taxon>
    </lineage>
</organism>
<gene>
    <name evidence="2" type="ORF">L196_08879</name>
</gene>
<dbReference type="EMBL" id="ASHL01000007">
    <property type="protein sequence ID" value="EPD12707.1"/>
    <property type="molecule type" value="Genomic_DNA"/>
</dbReference>
<dbReference type="Proteomes" id="UP000015462">
    <property type="component" value="Unassembled WGS sequence"/>
</dbReference>
<dbReference type="Pfam" id="PF03861">
    <property type="entry name" value="ANTAR"/>
    <property type="match status" value="1"/>
</dbReference>
<dbReference type="Gene3D" id="1.10.10.10">
    <property type="entry name" value="Winged helix-like DNA-binding domain superfamily/Winged helix DNA-binding domain"/>
    <property type="match status" value="1"/>
</dbReference>
<proteinExistence type="predicted"/>
<protein>
    <submittedName>
        <fullName evidence="2">Response regulator</fullName>
    </submittedName>
</protein>
<dbReference type="InterPro" id="IPR005561">
    <property type="entry name" value="ANTAR"/>
</dbReference>
<name>A0AB33Z0C6_9GAMM</name>
<dbReference type="PROSITE" id="PS50921">
    <property type="entry name" value="ANTAR"/>
    <property type="match status" value="1"/>
</dbReference>